<dbReference type="GO" id="GO:0015627">
    <property type="term" value="C:type II protein secretion system complex"/>
    <property type="evidence" value="ECO:0007669"/>
    <property type="project" value="TreeGrafter"/>
</dbReference>
<organism evidence="4 5">
    <name type="scientific">Quadrisphaera granulorum</name>
    <dbReference type="NCBI Taxonomy" id="317664"/>
    <lineage>
        <taxon>Bacteria</taxon>
        <taxon>Bacillati</taxon>
        <taxon>Actinomycetota</taxon>
        <taxon>Actinomycetes</taxon>
        <taxon>Kineosporiales</taxon>
        <taxon>Kineosporiaceae</taxon>
        <taxon>Quadrisphaera</taxon>
    </lineage>
</organism>
<dbReference type="AlphaFoldDB" id="A0A316A7V4"/>
<evidence type="ECO:0000313" key="5">
    <source>
        <dbReference type="Proteomes" id="UP000245469"/>
    </source>
</evidence>
<feature type="region of interest" description="Disordered" evidence="1">
    <location>
        <begin position="90"/>
        <end position="136"/>
    </location>
</feature>
<feature type="compositionally biased region" description="Low complexity" evidence="1">
    <location>
        <begin position="90"/>
        <end position="106"/>
    </location>
</feature>
<dbReference type="InterPro" id="IPR051675">
    <property type="entry name" value="Endo/Exo/Phosphatase_dom_1"/>
</dbReference>
<dbReference type="Pfam" id="PF10531">
    <property type="entry name" value="SLBB"/>
    <property type="match status" value="1"/>
</dbReference>
<dbReference type="GO" id="GO:0006281">
    <property type="term" value="P:DNA repair"/>
    <property type="evidence" value="ECO:0007669"/>
    <property type="project" value="InterPro"/>
</dbReference>
<keyword evidence="2" id="KW-0812">Transmembrane</keyword>
<dbReference type="InterPro" id="IPR003583">
    <property type="entry name" value="Hlx-hairpin-Hlx_DNA-bd_motif"/>
</dbReference>
<feature type="transmembrane region" description="Helical" evidence="2">
    <location>
        <begin position="62"/>
        <end position="86"/>
    </location>
</feature>
<dbReference type="PANTHER" id="PTHR21180:SF32">
    <property type="entry name" value="ENDONUCLEASE_EXONUCLEASE_PHOSPHATASE FAMILY DOMAIN-CONTAINING PROTEIN 1"/>
    <property type="match status" value="1"/>
</dbReference>
<dbReference type="InterPro" id="IPR010994">
    <property type="entry name" value="RuvA_2-like"/>
</dbReference>
<proteinExistence type="predicted"/>
<feature type="domain" description="Helix-hairpin-helix DNA-binding motif class 1" evidence="3">
    <location>
        <begin position="269"/>
        <end position="288"/>
    </location>
</feature>
<comment type="caution">
    <text evidence="4">The sequence shown here is derived from an EMBL/GenBank/DDBJ whole genome shotgun (WGS) entry which is preliminary data.</text>
</comment>
<evidence type="ECO:0000256" key="2">
    <source>
        <dbReference type="SAM" id="Phobius"/>
    </source>
</evidence>
<gene>
    <name evidence="4" type="ORF">BXY45_10988</name>
</gene>
<name>A0A316A7V4_9ACTN</name>
<feature type="region of interest" description="Disordered" evidence="1">
    <location>
        <begin position="1"/>
        <end position="27"/>
    </location>
</feature>
<evidence type="ECO:0000313" key="4">
    <source>
        <dbReference type="EMBL" id="PWJ54006.1"/>
    </source>
</evidence>
<dbReference type="Gene3D" id="3.10.560.10">
    <property type="entry name" value="Outer membrane lipoprotein wza domain like"/>
    <property type="match status" value="1"/>
</dbReference>
<evidence type="ECO:0000259" key="3">
    <source>
        <dbReference type="SMART" id="SM00278"/>
    </source>
</evidence>
<protein>
    <submittedName>
        <fullName evidence="4">Competence protein ComEA</fullName>
    </submittedName>
</protein>
<feature type="compositionally biased region" description="Low complexity" evidence="1">
    <location>
        <begin position="113"/>
        <end position="136"/>
    </location>
</feature>
<dbReference type="InterPro" id="IPR019554">
    <property type="entry name" value="Soluble_ligand-bd"/>
</dbReference>
<dbReference type="Proteomes" id="UP000245469">
    <property type="component" value="Unassembled WGS sequence"/>
</dbReference>
<dbReference type="GO" id="GO:0015628">
    <property type="term" value="P:protein secretion by the type II secretion system"/>
    <property type="evidence" value="ECO:0007669"/>
    <property type="project" value="TreeGrafter"/>
</dbReference>
<dbReference type="SUPFAM" id="SSF47781">
    <property type="entry name" value="RuvA domain 2-like"/>
    <property type="match status" value="1"/>
</dbReference>
<dbReference type="Gene3D" id="1.10.150.320">
    <property type="entry name" value="Photosystem II 12 kDa extrinsic protein"/>
    <property type="match status" value="1"/>
</dbReference>
<dbReference type="RefSeq" id="WP_211319390.1">
    <property type="nucleotide sequence ID" value="NZ_QGDQ01000009.1"/>
</dbReference>
<keyword evidence="5" id="KW-1185">Reference proteome</keyword>
<dbReference type="PANTHER" id="PTHR21180">
    <property type="entry name" value="ENDONUCLEASE/EXONUCLEASE/PHOSPHATASE FAMILY DOMAIN-CONTAINING PROTEIN 1"/>
    <property type="match status" value="1"/>
</dbReference>
<dbReference type="Pfam" id="PF12836">
    <property type="entry name" value="HHH_3"/>
    <property type="match status" value="1"/>
</dbReference>
<feature type="domain" description="Helix-hairpin-helix DNA-binding motif class 1" evidence="3">
    <location>
        <begin position="239"/>
        <end position="258"/>
    </location>
</feature>
<keyword evidence="2" id="KW-0472">Membrane</keyword>
<sequence>MLDGAPGSGWEEDDDDGGFPGEAAPLRDRAALRAAQRREARDTHEVWRPSAIDRLREARWSLAPPAAAGAVLLVAAVVVLLVLSAASAGRASVPTPTPGVAVPTRTLQPSSPPSSSSPGPPSSSSSVPGSAVSSGGAAGGEVVVDVVGEVERPGLVRLPAGSRADDAVRAAGGARPGADLRRVNLARLLVDGEQLVVPAPGEELTTFAPGAASVPATSAAAGASRTASGPVDLNHATLAELDGLPGIGPVLAQRVLDWRAAHGRFTSVEELSEVPGFGPATLARLTPLVTV</sequence>
<dbReference type="GO" id="GO:0003677">
    <property type="term" value="F:DNA binding"/>
    <property type="evidence" value="ECO:0007669"/>
    <property type="project" value="InterPro"/>
</dbReference>
<dbReference type="EMBL" id="QGDQ01000009">
    <property type="protein sequence ID" value="PWJ54006.1"/>
    <property type="molecule type" value="Genomic_DNA"/>
</dbReference>
<reference evidence="4 5" key="1">
    <citation type="submission" date="2018-03" db="EMBL/GenBank/DDBJ databases">
        <title>Genomic Encyclopedia of Archaeal and Bacterial Type Strains, Phase II (KMG-II): from individual species to whole genera.</title>
        <authorList>
            <person name="Goeker M."/>
        </authorList>
    </citation>
    <scope>NUCLEOTIDE SEQUENCE [LARGE SCALE GENOMIC DNA]</scope>
    <source>
        <strain evidence="4 5">DSM 44889</strain>
    </source>
</reference>
<keyword evidence="2" id="KW-1133">Transmembrane helix</keyword>
<evidence type="ECO:0000256" key="1">
    <source>
        <dbReference type="SAM" id="MobiDB-lite"/>
    </source>
</evidence>
<accession>A0A316A7V4</accession>
<dbReference type="SMART" id="SM00278">
    <property type="entry name" value="HhH1"/>
    <property type="match status" value="2"/>
</dbReference>